<evidence type="ECO:0000256" key="2">
    <source>
        <dbReference type="ARBA" id="ARBA00023002"/>
    </source>
</evidence>
<dbReference type="AlphaFoldDB" id="A0A918XUK4"/>
<reference evidence="7" key="1">
    <citation type="journal article" date="2014" name="Int. J. Syst. Evol. Microbiol.">
        <title>Complete genome sequence of Corynebacterium casei LMG S-19264T (=DSM 44701T), isolated from a smear-ripened cheese.</title>
        <authorList>
            <consortium name="US DOE Joint Genome Institute (JGI-PGF)"/>
            <person name="Walter F."/>
            <person name="Albersmeier A."/>
            <person name="Kalinowski J."/>
            <person name="Ruckert C."/>
        </authorList>
    </citation>
    <scope>NUCLEOTIDE SEQUENCE</scope>
    <source>
        <strain evidence="7">KCTC 42651</strain>
    </source>
</reference>
<comment type="caution">
    <text evidence="7">The sequence shown here is derived from an EMBL/GenBank/DDBJ whole genome shotgun (WGS) entry which is preliminary data.</text>
</comment>
<gene>
    <name evidence="7" type="ORF">GCM10017083_38960</name>
</gene>
<evidence type="ECO:0000313" key="7">
    <source>
        <dbReference type="EMBL" id="GHD57444.1"/>
    </source>
</evidence>
<evidence type="ECO:0000259" key="3">
    <source>
        <dbReference type="Pfam" id="PF01266"/>
    </source>
</evidence>
<feature type="domain" description="FAD dependent oxidoreductase" evidence="3">
    <location>
        <begin position="6"/>
        <end position="368"/>
    </location>
</feature>
<dbReference type="Proteomes" id="UP000630353">
    <property type="component" value="Unassembled WGS sequence"/>
</dbReference>
<dbReference type="InterPro" id="IPR028896">
    <property type="entry name" value="GcvT/YgfZ/DmdA"/>
</dbReference>
<dbReference type="Gene3D" id="3.30.1360.120">
    <property type="entry name" value="Probable tRNA modification gtpase trme, domain 1"/>
    <property type="match status" value="1"/>
</dbReference>
<dbReference type="InterPro" id="IPR032503">
    <property type="entry name" value="FAO_M"/>
</dbReference>
<proteinExistence type="inferred from homology"/>
<dbReference type="InterPro" id="IPR006222">
    <property type="entry name" value="GCVT_N"/>
</dbReference>
<feature type="domain" description="GCVT N-terminal" evidence="4">
    <location>
        <begin position="428"/>
        <end position="699"/>
    </location>
</feature>
<name>A0A918XUK4_9PROT</name>
<dbReference type="Pfam" id="PF01571">
    <property type="entry name" value="GCV_T"/>
    <property type="match status" value="1"/>
</dbReference>
<dbReference type="Pfam" id="PF16350">
    <property type="entry name" value="FAO_M"/>
    <property type="match status" value="1"/>
</dbReference>
<dbReference type="PANTHER" id="PTHR43757:SF2">
    <property type="entry name" value="AMINOMETHYLTRANSFERASE, MITOCHONDRIAL"/>
    <property type="match status" value="1"/>
</dbReference>
<dbReference type="SUPFAM" id="SSF54373">
    <property type="entry name" value="FAD-linked reductases, C-terminal domain"/>
    <property type="match status" value="1"/>
</dbReference>
<evidence type="ECO:0000259" key="5">
    <source>
        <dbReference type="Pfam" id="PF08669"/>
    </source>
</evidence>
<dbReference type="InterPro" id="IPR036188">
    <property type="entry name" value="FAD/NAD-bd_sf"/>
</dbReference>
<dbReference type="SUPFAM" id="SSF103025">
    <property type="entry name" value="Folate-binding domain"/>
    <property type="match status" value="1"/>
</dbReference>
<dbReference type="Pfam" id="PF08669">
    <property type="entry name" value="GCV_T_C"/>
    <property type="match status" value="1"/>
</dbReference>
<feature type="domain" description="Aminomethyltransferase C-terminal" evidence="5">
    <location>
        <begin position="720"/>
        <end position="797"/>
    </location>
</feature>
<dbReference type="PANTHER" id="PTHR43757">
    <property type="entry name" value="AMINOMETHYLTRANSFERASE"/>
    <property type="match status" value="1"/>
</dbReference>
<feature type="domain" description="FAD dependent oxidoreductase central" evidence="6">
    <location>
        <begin position="371"/>
        <end position="424"/>
    </location>
</feature>
<protein>
    <submittedName>
        <fullName evidence="7">Glycine cleavage system protein T</fullName>
    </submittedName>
</protein>
<dbReference type="Gene3D" id="3.30.70.1400">
    <property type="entry name" value="Aminomethyltransferase beta-barrel domains"/>
    <property type="match status" value="1"/>
</dbReference>
<dbReference type="Gene3D" id="2.40.30.110">
    <property type="entry name" value="Aminomethyltransferase beta-barrel domains"/>
    <property type="match status" value="1"/>
</dbReference>
<accession>A0A918XUK4</accession>
<evidence type="ECO:0000259" key="6">
    <source>
        <dbReference type="Pfam" id="PF16350"/>
    </source>
</evidence>
<dbReference type="InterPro" id="IPR006076">
    <property type="entry name" value="FAD-dep_OxRdtase"/>
</dbReference>
<keyword evidence="2" id="KW-0560">Oxidoreductase</keyword>
<dbReference type="SUPFAM" id="SSF101790">
    <property type="entry name" value="Aminomethyltransferase beta-barrel domain"/>
    <property type="match status" value="1"/>
</dbReference>
<dbReference type="InterPro" id="IPR027266">
    <property type="entry name" value="TrmE/GcvT-like"/>
</dbReference>
<comment type="similarity">
    <text evidence="1">Belongs to the GcvT family.</text>
</comment>
<dbReference type="InterPro" id="IPR029043">
    <property type="entry name" value="GcvT/YgfZ_C"/>
</dbReference>
<dbReference type="SUPFAM" id="SSF51905">
    <property type="entry name" value="FAD/NAD(P)-binding domain"/>
    <property type="match status" value="1"/>
</dbReference>
<dbReference type="EMBL" id="BMZS01000009">
    <property type="protein sequence ID" value="GHD57444.1"/>
    <property type="molecule type" value="Genomic_DNA"/>
</dbReference>
<evidence type="ECO:0000259" key="4">
    <source>
        <dbReference type="Pfam" id="PF01571"/>
    </source>
</evidence>
<dbReference type="GO" id="GO:0016491">
    <property type="term" value="F:oxidoreductase activity"/>
    <property type="evidence" value="ECO:0007669"/>
    <property type="project" value="UniProtKB-KW"/>
</dbReference>
<organism evidence="7 8">
    <name type="scientific">Thalassobaculum fulvum</name>
    <dbReference type="NCBI Taxonomy" id="1633335"/>
    <lineage>
        <taxon>Bacteria</taxon>
        <taxon>Pseudomonadati</taxon>
        <taxon>Pseudomonadota</taxon>
        <taxon>Alphaproteobacteria</taxon>
        <taxon>Rhodospirillales</taxon>
        <taxon>Thalassobaculaceae</taxon>
        <taxon>Thalassobaculum</taxon>
    </lineage>
</organism>
<dbReference type="Pfam" id="PF01266">
    <property type="entry name" value="DAO"/>
    <property type="match status" value="1"/>
</dbReference>
<evidence type="ECO:0000256" key="1">
    <source>
        <dbReference type="ARBA" id="ARBA00008609"/>
    </source>
</evidence>
<reference evidence="7" key="2">
    <citation type="submission" date="2020-09" db="EMBL/GenBank/DDBJ databases">
        <authorList>
            <person name="Sun Q."/>
            <person name="Kim S."/>
        </authorList>
    </citation>
    <scope>NUCLEOTIDE SEQUENCE</scope>
    <source>
        <strain evidence="7">KCTC 42651</strain>
    </source>
</reference>
<sequence>MKSHARVVVIGGGVVGCSVLYHLTKLGWTDVMLIERSELTSGSTWHAAGGMHTLNADPNVAKLQDYTIRLYKEIEAISGQSCGVHMTGGFMLAADKDRLDYLRTARAKARVLGMDTELVGMDEVAKGHPLIDTSHFVGALWDPNEGHVDPSGVTHAYAKAARIQGAEIVLRNPVKELIATPDGDWKVVTEQGTVDADVVINAGGLWAREVGRMVGIELPVLAMEHHYLITEEIPEIVAYNQEHGREMPHAIDFAAELYSRQEGRGMVIGTYEKACVPWSPKDTPWDFGHELLQPDFDRIGPSLDLAFQHFPPLATAGIRQAINGPFTFAPDGNPLVGPVPGLRNFWCACGVMAGFSQGGGVGLMLSQWLVEGEPEVDIFAMDVGRFGDFASRGYTRAKVQENYSRRFSITYPNEELPAARPLRTTPAYDLLKANGAVFGASAGLEHPLWFAAPGTDTVEQPSFRRSNAFGPTGEEARAVREAVGILEIASYAKHEVSGPGAEALLDRLLAGRLPKPGRMTLSPMLSPKGRLLGDLTVARLADDRFLIVGSAAAQEVHQRWFADHAPESGVTLRNRTRGLAGFAIAGPNSRELLARLTDDDVSAGAFPFRSVRRLDVGLTSAWVARISYTGELGYEIYSPVDHQRSMLQALLAAGEGLGVRLFGGRALNSLRLEKGFGAWLREFAPSYGPVESGLDRFIADKPGFIGRDAYLASREKPPARRLVLLDIEADGADAARDEPVDAGDRTVGFVTSGGYGHSIGRSLALAYVDTGFLDAELTVEILGDRCPARVLAEPPVDPSGARMRG</sequence>
<keyword evidence="8" id="KW-1185">Reference proteome</keyword>
<evidence type="ECO:0000313" key="8">
    <source>
        <dbReference type="Proteomes" id="UP000630353"/>
    </source>
</evidence>
<dbReference type="RefSeq" id="WP_189992734.1">
    <property type="nucleotide sequence ID" value="NZ_BMZS01000009.1"/>
</dbReference>
<dbReference type="Gene3D" id="3.30.9.10">
    <property type="entry name" value="D-Amino Acid Oxidase, subunit A, domain 2"/>
    <property type="match status" value="1"/>
</dbReference>
<dbReference type="InterPro" id="IPR013977">
    <property type="entry name" value="GcvT_C"/>
</dbReference>
<dbReference type="Gene3D" id="3.50.50.60">
    <property type="entry name" value="FAD/NAD(P)-binding domain"/>
    <property type="match status" value="1"/>
</dbReference>
<dbReference type="PROSITE" id="PS51257">
    <property type="entry name" value="PROKAR_LIPOPROTEIN"/>
    <property type="match status" value="1"/>
</dbReference>